<dbReference type="Proteomes" id="UP000054270">
    <property type="component" value="Unassembled WGS sequence"/>
</dbReference>
<name>A0A0D2PC64_HYPSF</name>
<gene>
    <name evidence="1" type="ORF">HYPSUDRAFT_1000679</name>
</gene>
<reference evidence="2" key="1">
    <citation type="submission" date="2014-04" db="EMBL/GenBank/DDBJ databases">
        <title>Evolutionary Origins and Diversification of the Mycorrhizal Mutualists.</title>
        <authorList>
            <consortium name="DOE Joint Genome Institute"/>
            <consortium name="Mycorrhizal Genomics Consortium"/>
            <person name="Kohler A."/>
            <person name="Kuo A."/>
            <person name="Nagy L.G."/>
            <person name="Floudas D."/>
            <person name="Copeland A."/>
            <person name="Barry K.W."/>
            <person name="Cichocki N."/>
            <person name="Veneault-Fourrey C."/>
            <person name="LaButti K."/>
            <person name="Lindquist E.A."/>
            <person name="Lipzen A."/>
            <person name="Lundell T."/>
            <person name="Morin E."/>
            <person name="Murat C."/>
            <person name="Riley R."/>
            <person name="Ohm R."/>
            <person name="Sun H."/>
            <person name="Tunlid A."/>
            <person name="Henrissat B."/>
            <person name="Grigoriev I.V."/>
            <person name="Hibbett D.S."/>
            <person name="Martin F."/>
        </authorList>
    </citation>
    <scope>NUCLEOTIDE SEQUENCE [LARGE SCALE GENOMIC DNA]</scope>
    <source>
        <strain evidence="2">FD-334 SS-4</strain>
    </source>
</reference>
<organism evidence="1 2">
    <name type="scientific">Hypholoma sublateritium (strain FD-334 SS-4)</name>
    <dbReference type="NCBI Taxonomy" id="945553"/>
    <lineage>
        <taxon>Eukaryota</taxon>
        <taxon>Fungi</taxon>
        <taxon>Dikarya</taxon>
        <taxon>Basidiomycota</taxon>
        <taxon>Agaricomycotina</taxon>
        <taxon>Agaricomycetes</taxon>
        <taxon>Agaricomycetidae</taxon>
        <taxon>Agaricales</taxon>
        <taxon>Agaricineae</taxon>
        <taxon>Strophariaceae</taxon>
        <taxon>Hypholoma</taxon>
    </lineage>
</organism>
<accession>A0A0D2PC64</accession>
<proteinExistence type="predicted"/>
<sequence length="168" mass="18023">MRLPCCAQVYFRALSLGLCAPGSAMGRCSTLPSSAPGLSLTAGCNWQSSCPKRSRSECSTHNRTVNSGEQAAHICTRTQRGHLTGLELDEGLMSPLHRHTATNQAAHSHIQRQWAPHGFVVRGGVAVLFPLRLCGEPAPHPGRATPVPALLWVQAAVGRSVCWHRACD</sequence>
<evidence type="ECO:0000313" key="1">
    <source>
        <dbReference type="EMBL" id="KJA17895.1"/>
    </source>
</evidence>
<keyword evidence="2" id="KW-1185">Reference proteome</keyword>
<dbReference type="EMBL" id="KN817597">
    <property type="protein sequence ID" value="KJA17895.1"/>
    <property type="molecule type" value="Genomic_DNA"/>
</dbReference>
<evidence type="ECO:0000313" key="2">
    <source>
        <dbReference type="Proteomes" id="UP000054270"/>
    </source>
</evidence>
<dbReference type="AlphaFoldDB" id="A0A0D2PC64"/>
<protein>
    <submittedName>
        <fullName evidence="1">Uncharacterized protein</fullName>
    </submittedName>
</protein>